<evidence type="ECO:0000313" key="4">
    <source>
        <dbReference type="Proteomes" id="UP001154259"/>
    </source>
</evidence>
<proteinExistence type="predicted"/>
<accession>A0A9W4XDM9</accession>
<dbReference type="Proteomes" id="UP001154259">
    <property type="component" value="Unassembled WGS sequence"/>
</dbReference>
<dbReference type="Proteomes" id="UP001154255">
    <property type="component" value="Unassembled WGS sequence"/>
</dbReference>
<dbReference type="EMBL" id="CAMXCM010000005">
    <property type="protein sequence ID" value="CAI3949660.1"/>
    <property type="molecule type" value="Genomic_DNA"/>
</dbReference>
<evidence type="ECO:0000313" key="3">
    <source>
        <dbReference type="Proteomes" id="UP001154255"/>
    </source>
</evidence>
<evidence type="ECO:0000313" key="1">
    <source>
        <dbReference type="EMBL" id="CAI3949660.1"/>
    </source>
</evidence>
<protein>
    <submittedName>
        <fullName evidence="1">Uncharacterized protein</fullName>
    </submittedName>
</protein>
<reference evidence="1" key="1">
    <citation type="submission" date="2022-10" db="EMBL/GenBank/DDBJ databases">
        <authorList>
            <person name="Botero Cardona J."/>
        </authorList>
    </citation>
    <scope>NUCLEOTIDE SEQUENCE</scope>
    <source>
        <strain evidence="1">LMG 31819</strain>
        <strain evidence="2">R-53529</strain>
    </source>
</reference>
<name>A0A9W4XDM9_9PROT</name>
<sequence length="144" mass="17001">MLPYKTIIQHNDGIIPRSISEDQFNNIDWFTQYCSENFLNSITYLPPEQHWNKDILFFGNYDSNSITISYEDHQIREIYCRIDTRSTYMEIVNKINNTIQLGSLIAFNDSLKIIGNTEHSLLDAIEECSEYTARFFKERISNIQ</sequence>
<dbReference type="AlphaFoldDB" id="A0A9W4XDM9"/>
<organism evidence="1 3">
    <name type="scientific">Commensalibacter communis</name>
    <dbReference type="NCBI Taxonomy" id="2972786"/>
    <lineage>
        <taxon>Bacteria</taxon>
        <taxon>Pseudomonadati</taxon>
        <taxon>Pseudomonadota</taxon>
        <taxon>Alphaproteobacteria</taxon>
        <taxon>Acetobacterales</taxon>
        <taxon>Acetobacteraceae</taxon>
    </lineage>
</organism>
<comment type="caution">
    <text evidence="1">The sequence shown here is derived from an EMBL/GenBank/DDBJ whole genome shotgun (WGS) entry which is preliminary data.</text>
</comment>
<gene>
    <name evidence="2" type="ORF">R53529_LOCUS1863</name>
    <name evidence="1" type="ORF">R53530_LOCUS1745</name>
</gene>
<dbReference type="EMBL" id="CAMXCS010000006">
    <property type="protein sequence ID" value="CAI3953745.1"/>
    <property type="molecule type" value="Genomic_DNA"/>
</dbReference>
<dbReference type="RefSeq" id="WP_271790290.1">
    <property type="nucleotide sequence ID" value="NZ_CAMXCJ010000006.1"/>
</dbReference>
<keyword evidence="4" id="KW-1185">Reference proteome</keyword>
<evidence type="ECO:0000313" key="2">
    <source>
        <dbReference type="EMBL" id="CAI3953745.1"/>
    </source>
</evidence>